<evidence type="ECO:0000256" key="5">
    <source>
        <dbReference type="ARBA" id="ARBA00023004"/>
    </source>
</evidence>
<gene>
    <name evidence="9" type="ORF">SAMN04488095_0936</name>
</gene>
<reference evidence="9 10" key="1">
    <citation type="submission" date="2016-10" db="EMBL/GenBank/DDBJ databases">
        <authorList>
            <person name="de Groot N.N."/>
        </authorList>
    </citation>
    <scope>NUCLEOTIDE SEQUENCE [LARGE SCALE GENOMIC DNA]</scope>
    <source>
        <strain evidence="9 10">DSM 19073</strain>
    </source>
</reference>
<feature type="domain" description="Cytochrome c" evidence="8">
    <location>
        <begin position="106"/>
        <end position="187"/>
    </location>
</feature>
<dbReference type="PANTHER" id="PTHR33751">
    <property type="entry name" value="CBB3-TYPE CYTOCHROME C OXIDASE SUBUNIT FIXP"/>
    <property type="match status" value="1"/>
</dbReference>
<evidence type="ECO:0000256" key="1">
    <source>
        <dbReference type="ARBA" id="ARBA00022448"/>
    </source>
</evidence>
<dbReference type="OrthoDB" id="9808603at2"/>
<dbReference type="AlphaFoldDB" id="A0A1I3IF12"/>
<dbReference type="Gene3D" id="1.10.760.10">
    <property type="entry name" value="Cytochrome c-like domain"/>
    <property type="match status" value="2"/>
</dbReference>
<accession>A0A1I3IF12</accession>
<evidence type="ECO:0000256" key="6">
    <source>
        <dbReference type="PROSITE-ProRule" id="PRU00433"/>
    </source>
</evidence>
<dbReference type="Proteomes" id="UP000199110">
    <property type="component" value="Unassembled WGS sequence"/>
</dbReference>
<evidence type="ECO:0000256" key="3">
    <source>
        <dbReference type="ARBA" id="ARBA00022723"/>
    </source>
</evidence>
<name>A0A1I3IF12_9RHOB</name>
<dbReference type="Pfam" id="PF13442">
    <property type="entry name" value="Cytochrome_CBB3"/>
    <property type="match status" value="1"/>
</dbReference>
<dbReference type="SUPFAM" id="SSF46626">
    <property type="entry name" value="Cytochrome c"/>
    <property type="match status" value="2"/>
</dbReference>
<dbReference type="PROSITE" id="PS51007">
    <property type="entry name" value="CYTC"/>
    <property type="match status" value="2"/>
</dbReference>
<dbReference type="GO" id="GO:0046872">
    <property type="term" value="F:metal ion binding"/>
    <property type="evidence" value="ECO:0007669"/>
    <property type="project" value="UniProtKB-KW"/>
</dbReference>
<keyword evidence="10" id="KW-1185">Reference proteome</keyword>
<dbReference type="GO" id="GO:0009055">
    <property type="term" value="F:electron transfer activity"/>
    <property type="evidence" value="ECO:0007669"/>
    <property type="project" value="InterPro"/>
</dbReference>
<evidence type="ECO:0000256" key="7">
    <source>
        <dbReference type="SAM" id="SignalP"/>
    </source>
</evidence>
<dbReference type="RefSeq" id="WP_092777555.1">
    <property type="nucleotide sequence ID" value="NZ_FORA01000001.1"/>
</dbReference>
<keyword evidence="2 6" id="KW-0349">Heme</keyword>
<keyword evidence="7" id="KW-0732">Signal</keyword>
<keyword evidence="1" id="KW-0813">Transport</keyword>
<evidence type="ECO:0000256" key="2">
    <source>
        <dbReference type="ARBA" id="ARBA00022617"/>
    </source>
</evidence>
<evidence type="ECO:0000313" key="9">
    <source>
        <dbReference type="EMBL" id="SFI46417.1"/>
    </source>
</evidence>
<feature type="domain" description="Cytochrome c" evidence="8">
    <location>
        <begin position="25"/>
        <end position="103"/>
    </location>
</feature>
<feature type="signal peptide" evidence="7">
    <location>
        <begin position="1"/>
        <end position="24"/>
    </location>
</feature>
<dbReference type="InterPro" id="IPR009056">
    <property type="entry name" value="Cyt_c-like_dom"/>
</dbReference>
<dbReference type="PANTHER" id="PTHR33751:SF9">
    <property type="entry name" value="CYTOCHROME C4"/>
    <property type="match status" value="1"/>
</dbReference>
<evidence type="ECO:0000259" key="8">
    <source>
        <dbReference type="PROSITE" id="PS51007"/>
    </source>
</evidence>
<dbReference type="EMBL" id="FORA01000001">
    <property type="protein sequence ID" value="SFI46417.1"/>
    <property type="molecule type" value="Genomic_DNA"/>
</dbReference>
<keyword evidence="4" id="KW-0249">Electron transport</keyword>
<sequence>MIRAFALVLGGLTLAGGIPQAARADDPEAGRKVATMCRTCHGIDGYATIPIAPHIGGEPVEYLEAQLLAFKTGAREHEMMSVVTAGLTAQQISDVAAWYAAHEVVATLPDGVSPDEAPQACVSCHGADGISLLLDAPNLAGETNIYIDTQLKAFKRGTRKHEIMSDIAAGLSDAEIRQIADWYAAVTLEITPVAE</sequence>
<keyword evidence="5 6" id="KW-0408">Iron</keyword>
<keyword evidence="3 6" id="KW-0479">Metal-binding</keyword>
<organism evidence="9 10">
    <name type="scientific">Jannaschia pohangensis</name>
    <dbReference type="NCBI Taxonomy" id="390807"/>
    <lineage>
        <taxon>Bacteria</taxon>
        <taxon>Pseudomonadati</taxon>
        <taxon>Pseudomonadota</taxon>
        <taxon>Alphaproteobacteria</taxon>
        <taxon>Rhodobacterales</taxon>
        <taxon>Roseobacteraceae</taxon>
        <taxon>Jannaschia</taxon>
    </lineage>
</organism>
<proteinExistence type="predicted"/>
<evidence type="ECO:0000313" key="10">
    <source>
        <dbReference type="Proteomes" id="UP000199110"/>
    </source>
</evidence>
<evidence type="ECO:0000256" key="4">
    <source>
        <dbReference type="ARBA" id="ARBA00022982"/>
    </source>
</evidence>
<dbReference type="GO" id="GO:0020037">
    <property type="term" value="F:heme binding"/>
    <property type="evidence" value="ECO:0007669"/>
    <property type="project" value="InterPro"/>
</dbReference>
<dbReference type="InterPro" id="IPR050597">
    <property type="entry name" value="Cytochrome_c_Oxidase_Subunit"/>
</dbReference>
<dbReference type="InterPro" id="IPR036909">
    <property type="entry name" value="Cyt_c-like_dom_sf"/>
</dbReference>
<feature type="chain" id="PRO_5011578147" evidence="7">
    <location>
        <begin position="25"/>
        <end position="195"/>
    </location>
</feature>
<dbReference type="STRING" id="390807.SAMN04488095_0936"/>
<protein>
    <submittedName>
        <fullName evidence="9">Cytochrome c553</fullName>
    </submittedName>
</protein>